<dbReference type="SMART" id="SM00327">
    <property type="entry name" value="VWA"/>
    <property type="match status" value="1"/>
</dbReference>
<keyword evidence="7" id="KW-0804">Transcription</keyword>
<feature type="compositionally biased region" description="Pro residues" evidence="9">
    <location>
        <begin position="1142"/>
        <end position="1153"/>
    </location>
</feature>
<dbReference type="PROSITE" id="PS50192">
    <property type="entry name" value="T_SNARE"/>
    <property type="match status" value="1"/>
</dbReference>
<feature type="domain" description="VWFA" evidence="11">
    <location>
        <begin position="308"/>
        <end position="484"/>
    </location>
</feature>
<keyword evidence="8" id="KW-0539">Nucleus</keyword>
<protein>
    <recommendedName>
        <fullName evidence="15">VWFA domain-containing protein</fullName>
    </recommendedName>
</protein>
<dbReference type="SMART" id="SM00609">
    <property type="entry name" value="VIT"/>
    <property type="match status" value="1"/>
</dbReference>
<dbReference type="InterPro" id="IPR000684">
    <property type="entry name" value="RNA_pol_II_repeat_euk"/>
</dbReference>
<feature type="compositionally biased region" description="Pro residues" evidence="9">
    <location>
        <begin position="1122"/>
        <end position="1135"/>
    </location>
</feature>
<dbReference type="InterPro" id="IPR000727">
    <property type="entry name" value="T_SNARE_dom"/>
</dbReference>
<evidence type="ECO:0000256" key="8">
    <source>
        <dbReference type="ARBA" id="ARBA00023242"/>
    </source>
</evidence>
<dbReference type="InterPro" id="IPR002035">
    <property type="entry name" value="VWF_A"/>
</dbReference>
<dbReference type="Pfam" id="PF13768">
    <property type="entry name" value="VWA_3"/>
    <property type="match status" value="1"/>
</dbReference>
<feature type="compositionally biased region" description="Low complexity" evidence="9">
    <location>
        <begin position="934"/>
        <end position="944"/>
    </location>
</feature>
<dbReference type="PROSITE" id="PS00115">
    <property type="entry name" value="RNA_POL_II_REPEAT"/>
    <property type="match status" value="1"/>
</dbReference>
<dbReference type="Gene3D" id="3.40.50.410">
    <property type="entry name" value="von Willebrand factor, type A domain"/>
    <property type="match status" value="1"/>
</dbReference>
<comment type="caution">
    <text evidence="13">The sequence shown here is derived from an EMBL/GenBank/DDBJ whole genome shotgun (WGS) entry which is preliminary data.</text>
</comment>
<evidence type="ECO:0000256" key="3">
    <source>
        <dbReference type="ARBA" id="ARBA00022723"/>
    </source>
</evidence>
<feature type="domain" description="VIT" evidence="12">
    <location>
        <begin position="11"/>
        <end position="142"/>
    </location>
</feature>
<dbReference type="GO" id="GO:0006366">
    <property type="term" value="P:transcription by RNA polymerase II"/>
    <property type="evidence" value="ECO:0007669"/>
    <property type="project" value="InterPro"/>
</dbReference>
<feature type="compositionally biased region" description="Basic and acidic residues" evidence="9">
    <location>
        <begin position="1359"/>
        <end position="1368"/>
    </location>
</feature>
<evidence type="ECO:0000259" key="12">
    <source>
        <dbReference type="PROSITE" id="PS51468"/>
    </source>
</evidence>
<evidence type="ECO:0000256" key="6">
    <source>
        <dbReference type="ARBA" id="ARBA00023125"/>
    </source>
</evidence>
<dbReference type="PANTHER" id="PTHR45737:SF6">
    <property type="entry name" value="VON WILLEBRAND FACTOR A DOMAIN-CONTAINING PROTEIN 5A"/>
    <property type="match status" value="1"/>
</dbReference>
<keyword evidence="3" id="KW-0479">Metal-binding</keyword>
<reference evidence="13 14" key="1">
    <citation type="submission" date="2019-06" db="EMBL/GenBank/DDBJ databases">
        <authorList>
            <person name="Palmer J.M."/>
        </authorList>
    </citation>
    <scope>NUCLEOTIDE SEQUENCE [LARGE SCALE GENOMIC DNA]</scope>
    <source>
        <strain evidence="13 14">TWF703</strain>
    </source>
</reference>
<feature type="region of interest" description="Disordered" evidence="9">
    <location>
        <begin position="934"/>
        <end position="981"/>
    </location>
</feature>
<dbReference type="SUPFAM" id="SSF53300">
    <property type="entry name" value="vWA-like"/>
    <property type="match status" value="1"/>
</dbReference>
<dbReference type="SUPFAM" id="SSF58038">
    <property type="entry name" value="SNARE fusion complex"/>
    <property type="match status" value="1"/>
</dbReference>
<keyword evidence="2" id="KW-0597">Phosphoprotein</keyword>
<feature type="region of interest" description="Disordered" evidence="9">
    <location>
        <begin position="1345"/>
        <end position="1413"/>
    </location>
</feature>
<evidence type="ECO:0000259" key="11">
    <source>
        <dbReference type="PROSITE" id="PS50234"/>
    </source>
</evidence>
<feature type="region of interest" description="Disordered" evidence="9">
    <location>
        <begin position="1223"/>
        <end position="1278"/>
    </location>
</feature>
<evidence type="ECO:0008006" key="15">
    <source>
        <dbReference type="Google" id="ProtNLM"/>
    </source>
</evidence>
<dbReference type="Gene3D" id="1.20.5.110">
    <property type="match status" value="1"/>
</dbReference>
<evidence type="ECO:0000256" key="2">
    <source>
        <dbReference type="ARBA" id="ARBA00022553"/>
    </source>
</evidence>
<dbReference type="GO" id="GO:0046872">
    <property type="term" value="F:metal ion binding"/>
    <property type="evidence" value="ECO:0007669"/>
    <property type="project" value="UniProtKB-KW"/>
</dbReference>
<accession>A0A7C8NWD2</accession>
<feature type="region of interest" description="Disordered" evidence="9">
    <location>
        <begin position="714"/>
        <end position="741"/>
    </location>
</feature>
<feature type="compositionally biased region" description="Pro residues" evidence="9">
    <location>
        <begin position="1053"/>
        <end position="1064"/>
    </location>
</feature>
<evidence type="ECO:0000256" key="9">
    <source>
        <dbReference type="SAM" id="MobiDB-lite"/>
    </source>
</evidence>
<gene>
    <name evidence="13" type="ORF">TWF703_004002</name>
</gene>
<evidence type="ECO:0000256" key="4">
    <source>
        <dbReference type="ARBA" id="ARBA00022737"/>
    </source>
</evidence>
<dbReference type="GO" id="GO:0003677">
    <property type="term" value="F:DNA binding"/>
    <property type="evidence" value="ECO:0007669"/>
    <property type="project" value="UniProtKB-KW"/>
</dbReference>
<dbReference type="PROSITE" id="PS51468">
    <property type="entry name" value="VIT"/>
    <property type="match status" value="1"/>
</dbReference>
<name>A0A7C8NWD2_ORBOL</name>
<dbReference type="InterPro" id="IPR013694">
    <property type="entry name" value="VIT"/>
</dbReference>
<dbReference type="Proteomes" id="UP000480548">
    <property type="component" value="Unassembled WGS sequence"/>
</dbReference>
<dbReference type="InterPro" id="IPR036465">
    <property type="entry name" value="vWFA_dom_sf"/>
</dbReference>
<feature type="region of interest" description="Disordered" evidence="9">
    <location>
        <begin position="1116"/>
        <end position="1188"/>
    </location>
</feature>
<organism evidence="13 14">
    <name type="scientific">Orbilia oligospora</name>
    <name type="common">Nematode-trapping fungus</name>
    <name type="synonym">Arthrobotrys oligospora</name>
    <dbReference type="NCBI Taxonomy" id="2813651"/>
    <lineage>
        <taxon>Eukaryota</taxon>
        <taxon>Fungi</taxon>
        <taxon>Dikarya</taxon>
        <taxon>Ascomycota</taxon>
        <taxon>Pezizomycotina</taxon>
        <taxon>Orbiliomycetes</taxon>
        <taxon>Orbiliales</taxon>
        <taxon>Orbiliaceae</taxon>
        <taxon>Orbilia</taxon>
    </lineage>
</organism>
<evidence type="ECO:0000313" key="14">
    <source>
        <dbReference type="Proteomes" id="UP000480548"/>
    </source>
</evidence>
<feature type="domain" description="T-SNARE coiled-coil homology" evidence="10">
    <location>
        <begin position="1274"/>
        <end position="1319"/>
    </location>
</feature>
<dbReference type="EMBL" id="WIQZ01000002">
    <property type="protein sequence ID" value="KAF3146731.1"/>
    <property type="molecule type" value="Genomic_DNA"/>
</dbReference>
<evidence type="ECO:0000313" key="13">
    <source>
        <dbReference type="EMBL" id="KAF3146731.1"/>
    </source>
</evidence>
<evidence type="ECO:0000256" key="5">
    <source>
        <dbReference type="ARBA" id="ARBA00022833"/>
    </source>
</evidence>
<keyword evidence="6" id="KW-0238">DNA-binding</keyword>
<keyword evidence="5" id="KW-0862">Zinc</keyword>
<dbReference type="GO" id="GO:0005634">
    <property type="term" value="C:nucleus"/>
    <property type="evidence" value="ECO:0007669"/>
    <property type="project" value="UniProtKB-SubCell"/>
</dbReference>
<evidence type="ECO:0000259" key="10">
    <source>
        <dbReference type="PROSITE" id="PS50192"/>
    </source>
</evidence>
<evidence type="ECO:0000256" key="7">
    <source>
        <dbReference type="ARBA" id="ARBA00023163"/>
    </source>
</evidence>
<sequence>MQRIDGYTCCGIYYIPAGTYTPQPLPLLNLTTEITLTPTYSRTVLKQHFKNPSITEAISEANYVFPLHTTQTITSFTCHVGEDKVLNGIVQSKPKAKATYDAAVSRGETAGLLSSADSDVWQTKLGNVPAGASIEVIITCVAQVQHDSERDAIRFNLPTYIASRYGAPPQEILNGDVSYSYRVGKLGWGSWTILRGTDNWVDVDGGMSIKVFVEMDSPIKMVEAPAHATRLSMGTHSASDSSEAFDPKKALLTLSAKTTSLDKDFVVLVKTARSGHPSAVVQRHPTKDTASMMVTLVPKFNMPVARPEVVFICDRSGSMSGNETQLRKALAVFLQSLPVGCKFNICSFGSSHSFLWSKSKTYSEETLKEAQTHVAGFEADMGGTEMFPPVKAAVERRYKDVNLELLLLTDGDIWQRDQLMDYVREQCKGKTVRMFTLGIGNGISHALIDGLATVGGGYSQVVQLEEKLDSKVVRMLRAALGQHVSDYTLELSGSTTTTPSDEDEYDMLGDAEPEKVIISGKKEREPTPEPKKISLFDTSAELDPPPDYESKDTDEARWAHLPPLPKLPAKIQSPNVIPPLFSFSRTNAYVVFTPCPKTFPKVAKLQAKTITGDILELEIPILKIDDGKDVSQLAARSFLQELENGTGYLHEGLLSAEGITKDKQESKWDEIIEREGVRWGEGFEVASKWTSFVAIEDKPGNGVVEEEETIKVATDEAGGSERSRLSRRKMSHTGMASNSSSVLRPEAYNTTNDLANTAMGYRRGAPKKKSIAPSFGFSALTRSAKSAVQNQSGLMGSNGSELMDFDFDSFLQESSQNTYGSGFAYSSPGGITPYDSCPASSEYSTFHGGFSSIKEHGRVGFRPIYPVSSLGSPVYNPTSPGYTPTSPSYYPTSPLSISKSPPYTGFYPPVGSGVQHSVAFPQFSPKSPNYSPSSPCYSPASPVSTPKATPYGEAQGPEIAQTSSSDQKRKRRLADNGDQDDAVSRNANVWKFNNGCTVQPLVFIISVTSMFGSSSGGYPMNLPSPVNPSPALQYQSAMAAPIFATASYQYRAAPPPPPPPPPPSGSFYMQAQAQSAPPPPPRASGQRGIVLEDYQMQLMMLEQQNKKRLMMSRAENPIMIGGPPPPPPPPPPPQILPGFSTGPPPPPPPPPPQGLYGMAPPRPPSLCAGQLPPPRGFPGGVTSGGPSPSVYEDPRLPDLDALQSDGDTIMSGPLTNTMAHIAPPPPARESSITASYVPPPLRAAAPSPGKPQISMPSSSSYAPLHKSQDNDEEENLEAEMDTQLAQIGNEVFRLSCLAHSIDREVEKQNRSIDRYDDKIAKLLDESERCGTDKRQIVYSASRQKISASMPPGGSAMYESPKELKKERTASPSIMKKSAKSFARRSASPGFAKASAPAPQSLSSDMGDEEDDEDMGCDFLEESRSSVRAGTPVAVGTAEERIHGLIMLQSFAGSFSTSDKLASIVAASFKGAPTSDVLKKLKELAQNLGVKEEIVATWAAILVFEKGEGHAAERDTWELVVEKAVMWVEGEGSGDDVKEKVRGIIGA</sequence>
<feature type="compositionally biased region" description="Basic and acidic residues" evidence="9">
    <location>
        <begin position="714"/>
        <end position="724"/>
    </location>
</feature>
<evidence type="ECO:0000256" key="1">
    <source>
        <dbReference type="ARBA" id="ARBA00004123"/>
    </source>
</evidence>
<dbReference type="PROSITE" id="PS50234">
    <property type="entry name" value="VWFA"/>
    <property type="match status" value="1"/>
</dbReference>
<proteinExistence type="predicted"/>
<keyword evidence="4" id="KW-0677">Repeat</keyword>
<dbReference type="Pfam" id="PF08487">
    <property type="entry name" value="VIT"/>
    <property type="match status" value="1"/>
</dbReference>
<comment type="subcellular location">
    <subcellularLocation>
        <location evidence="1">Nucleus</location>
    </subcellularLocation>
</comment>
<dbReference type="PANTHER" id="PTHR45737">
    <property type="entry name" value="VON WILLEBRAND FACTOR A DOMAIN-CONTAINING PROTEIN 5A"/>
    <property type="match status" value="1"/>
</dbReference>
<feature type="region of interest" description="Disordered" evidence="9">
    <location>
        <begin position="1051"/>
        <end position="1086"/>
    </location>
</feature>